<dbReference type="GO" id="GO:0005737">
    <property type="term" value="C:cytoplasm"/>
    <property type="evidence" value="ECO:0007669"/>
    <property type="project" value="InterPro"/>
</dbReference>
<comment type="function">
    <text evidence="12">Cytosolic metallopeptidase that catalyzes the removal of unsubstituted N-terminal hydrophobic amino acids from various peptides. The presence of Zn(2+) ions is essential for the peptidase activity, and the association with other cofactors can modulate the substrate spectificity of the enzyme. For instance, in the presence of Mn(2+), it displays a specific Cys-Gly hydrolyzing activity of Cys-Gly-S-conjugates. Involved in the metabolism of glutathione and in the degradation of glutathione S-conjugates, which may play a role in the control of the cell redox status.</text>
</comment>
<evidence type="ECO:0000256" key="7">
    <source>
        <dbReference type="ARBA" id="ARBA00023625"/>
    </source>
</evidence>
<dbReference type="PROSITE" id="PS00631">
    <property type="entry name" value="CYTOSOL_AP"/>
    <property type="match status" value="1"/>
</dbReference>
<dbReference type="AlphaFoldDB" id="A0A7R9GDD7"/>
<comment type="catalytic activity">
    <reaction evidence="13">
        <text>S-benzyl-L-cysteinylglycine + H2O = S-benzyl-L-cysteine + glycine</text>
        <dbReference type="Rhea" id="RHEA:62568"/>
        <dbReference type="ChEBI" id="CHEBI:15377"/>
        <dbReference type="ChEBI" id="CHEBI:57305"/>
        <dbReference type="ChEBI" id="CHEBI:145802"/>
        <dbReference type="ChEBI" id="CHEBI:145803"/>
    </reaction>
    <physiologicalReaction direction="left-to-right" evidence="13">
        <dbReference type="Rhea" id="RHEA:62569"/>
    </physiologicalReaction>
</comment>
<accession>A0A7R9GDD7</accession>
<evidence type="ECO:0000256" key="11">
    <source>
        <dbReference type="ARBA" id="ARBA00031564"/>
    </source>
</evidence>
<evidence type="ECO:0000256" key="13">
    <source>
        <dbReference type="ARBA" id="ARBA00047881"/>
    </source>
</evidence>
<sequence>MFNFRPQAALIKEGKNRILWNFSDQYDAVALACIGKKDREVDEIEQRHAQKEAVRIAAAGGCRALWEGGSKSFKTLEVDVMEDPEAAAEAVHLALWSFDTLKQSKVPMPEISPLSRFVGVLRKSFQRMKSLSFFVYSEDAGSWNRGKITAECQNFARYLSEMPANLMTPTVVAKEAKAVLEPLGVTVNAHDHAWAKAEKMGSFLSVATGSSQPPVFLEMIYQKGNAKDAPIVLVGKGITFDSGGISLKTPSSSMMWMRGDMGGGAAVIGAMRAIAALKLNVNVVALVPLAENMIGGSATKVMDVVVAKNGKSIEVGNTDAEGRLVLADALTYAGKFSPKVIVDVATLTGAIRTALGPAASGVFTAHTKEWKAMKRASIETGDRVWRMPLWDYHRSAVVDGHLADVSNVGNHEGNGGACIAAAFLKEFVPKGVPWMHMDIAAASRASTPSDPPYYVKGFTGRPVRTLLRFVMDHD</sequence>
<evidence type="ECO:0000256" key="1">
    <source>
        <dbReference type="ARBA" id="ARBA00009528"/>
    </source>
</evidence>
<comment type="similarity">
    <text evidence="1">Belongs to the peptidase M17 family.</text>
</comment>
<comment type="catalytic activity">
    <reaction evidence="6">
        <text>an S-substituted L-cysteinylglycine + H2O = an S-substituted L-cysteine + glycine</text>
        <dbReference type="Rhea" id="RHEA:60444"/>
        <dbReference type="ChEBI" id="CHEBI:15377"/>
        <dbReference type="ChEBI" id="CHEBI:57305"/>
        <dbReference type="ChEBI" id="CHEBI:58717"/>
        <dbReference type="ChEBI" id="CHEBI:143103"/>
        <dbReference type="EC" id="3.4.13.23"/>
    </reaction>
    <physiologicalReaction direction="left-to-right" evidence="6">
        <dbReference type="Rhea" id="RHEA:60445"/>
    </physiologicalReaction>
</comment>
<evidence type="ECO:0000256" key="3">
    <source>
        <dbReference type="ARBA" id="ARBA00022438"/>
    </source>
</evidence>
<evidence type="ECO:0000256" key="12">
    <source>
        <dbReference type="ARBA" id="ARBA00045966"/>
    </source>
</evidence>
<dbReference type="SUPFAM" id="SSF53187">
    <property type="entry name" value="Zn-dependent exopeptidases"/>
    <property type="match status" value="1"/>
</dbReference>
<dbReference type="GO" id="GO:0006508">
    <property type="term" value="P:proteolysis"/>
    <property type="evidence" value="ECO:0007669"/>
    <property type="project" value="UniProtKB-KW"/>
</dbReference>
<dbReference type="PRINTS" id="PR00481">
    <property type="entry name" value="LAMNOPPTDASE"/>
</dbReference>
<organism evidence="16">
    <name type="scientific">Notodromas monacha</name>
    <dbReference type="NCBI Taxonomy" id="399045"/>
    <lineage>
        <taxon>Eukaryota</taxon>
        <taxon>Metazoa</taxon>
        <taxon>Ecdysozoa</taxon>
        <taxon>Arthropoda</taxon>
        <taxon>Crustacea</taxon>
        <taxon>Oligostraca</taxon>
        <taxon>Ostracoda</taxon>
        <taxon>Podocopa</taxon>
        <taxon>Podocopida</taxon>
        <taxon>Cypridocopina</taxon>
        <taxon>Cypridoidea</taxon>
        <taxon>Cyprididae</taxon>
        <taxon>Notodromas</taxon>
    </lineage>
</organism>
<dbReference type="Pfam" id="PF00883">
    <property type="entry name" value="Peptidase_M17"/>
    <property type="match status" value="1"/>
</dbReference>
<keyword evidence="5" id="KW-0378">Hydrolase</keyword>
<dbReference type="Gene3D" id="3.40.630.10">
    <property type="entry name" value="Zn peptidases"/>
    <property type="match status" value="1"/>
</dbReference>
<dbReference type="GO" id="GO:0030145">
    <property type="term" value="F:manganese ion binding"/>
    <property type="evidence" value="ECO:0007669"/>
    <property type="project" value="InterPro"/>
</dbReference>
<evidence type="ECO:0000313" key="16">
    <source>
        <dbReference type="EMBL" id="CAD7278277.1"/>
    </source>
</evidence>
<reference evidence="16" key="1">
    <citation type="submission" date="2020-11" db="EMBL/GenBank/DDBJ databases">
        <authorList>
            <person name="Tran Van P."/>
        </authorList>
    </citation>
    <scope>NUCLEOTIDE SEQUENCE</scope>
</reference>
<dbReference type="InterPro" id="IPR043472">
    <property type="entry name" value="Macro_dom-like"/>
</dbReference>
<dbReference type="GO" id="GO:0070006">
    <property type="term" value="F:metalloaminopeptidase activity"/>
    <property type="evidence" value="ECO:0007669"/>
    <property type="project" value="InterPro"/>
</dbReference>
<evidence type="ECO:0000256" key="14">
    <source>
        <dbReference type="ARBA" id="ARBA00049107"/>
    </source>
</evidence>
<dbReference type="PANTHER" id="PTHR11963">
    <property type="entry name" value="LEUCINE AMINOPEPTIDASE-RELATED"/>
    <property type="match status" value="1"/>
</dbReference>
<evidence type="ECO:0000256" key="8">
    <source>
        <dbReference type="ARBA" id="ARBA00029605"/>
    </source>
</evidence>
<dbReference type="Proteomes" id="UP000678499">
    <property type="component" value="Unassembled WGS sequence"/>
</dbReference>
<evidence type="ECO:0000256" key="2">
    <source>
        <dbReference type="ARBA" id="ARBA00014190"/>
    </source>
</evidence>
<evidence type="ECO:0000256" key="9">
    <source>
        <dbReference type="ARBA" id="ARBA00030930"/>
    </source>
</evidence>
<dbReference type="EC" id="3.4.13.23" evidence="7"/>
<name>A0A7R9GDD7_9CRUS</name>
<gene>
    <name evidence="16" type="ORF">NMOB1V02_LOCUS5985</name>
</gene>
<evidence type="ECO:0000313" key="17">
    <source>
        <dbReference type="Proteomes" id="UP000678499"/>
    </source>
</evidence>
<dbReference type="PANTHER" id="PTHR11963:SF23">
    <property type="entry name" value="CYTOSOL AMINOPEPTIDASE"/>
    <property type="match status" value="1"/>
</dbReference>
<dbReference type="EMBL" id="OA883211">
    <property type="protein sequence ID" value="CAD7278277.1"/>
    <property type="molecule type" value="Genomic_DNA"/>
</dbReference>
<dbReference type="InterPro" id="IPR008283">
    <property type="entry name" value="Peptidase_M17_N"/>
</dbReference>
<dbReference type="Pfam" id="PF02789">
    <property type="entry name" value="Peptidase_M17_N"/>
    <property type="match status" value="1"/>
</dbReference>
<dbReference type="Gene3D" id="3.40.220.10">
    <property type="entry name" value="Leucine Aminopeptidase, subunit E, domain 1"/>
    <property type="match status" value="1"/>
</dbReference>
<dbReference type="InterPro" id="IPR011356">
    <property type="entry name" value="Leucine_aapep/pepB"/>
</dbReference>
<protein>
    <recommendedName>
        <fullName evidence="2">Cytosol aminopeptidase</fullName>
        <ecNumber evidence="7">3.4.13.23</ecNumber>
    </recommendedName>
    <alternativeName>
        <fullName evidence="10">Cysteinylglycine-S-conjugate dipeptidase</fullName>
    </alternativeName>
    <alternativeName>
        <fullName evidence="11">Leucine aminopeptidase 3</fullName>
    </alternativeName>
    <alternativeName>
        <fullName evidence="9">Proline aminopeptidase</fullName>
    </alternativeName>
    <alternativeName>
        <fullName evidence="8">Prolyl aminopeptidase</fullName>
    </alternativeName>
</protein>
<dbReference type="SUPFAM" id="SSF52949">
    <property type="entry name" value="Macro domain-like"/>
    <property type="match status" value="1"/>
</dbReference>
<keyword evidence="17" id="KW-1185">Reference proteome</keyword>
<evidence type="ECO:0000256" key="10">
    <source>
        <dbReference type="ARBA" id="ARBA00030997"/>
    </source>
</evidence>
<dbReference type="CDD" id="cd00433">
    <property type="entry name" value="Peptidase_M17"/>
    <property type="match status" value="1"/>
</dbReference>
<evidence type="ECO:0000256" key="6">
    <source>
        <dbReference type="ARBA" id="ARBA00023511"/>
    </source>
</evidence>
<feature type="domain" description="Cytosol aminopeptidase" evidence="15">
    <location>
        <begin position="317"/>
        <end position="324"/>
    </location>
</feature>
<keyword evidence="3" id="KW-0031">Aminopeptidase</keyword>
<evidence type="ECO:0000259" key="15">
    <source>
        <dbReference type="PROSITE" id="PS00631"/>
    </source>
</evidence>
<keyword evidence="4" id="KW-0645">Protease</keyword>
<comment type="catalytic activity">
    <reaction evidence="14">
        <text>L-cysteinylglycine + H2O = L-cysteine + glycine</text>
        <dbReference type="Rhea" id="RHEA:28783"/>
        <dbReference type="ChEBI" id="CHEBI:15377"/>
        <dbReference type="ChEBI" id="CHEBI:35235"/>
        <dbReference type="ChEBI" id="CHEBI:57305"/>
        <dbReference type="ChEBI" id="CHEBI:61694"/>
    </reaction>
    <physiologicalReaction direction="left-to-right" evidence="14">
        <dbReference type="Rhea" id="RHEA:28784"/>
    </physiologicalReaction>
</comment>
<evidence type="ECO:0000256" key="5">
    <source>
        <dbReference type="ARBA" id="ARBA00022801"/>
    </source>
</evidence>
<dbReference type="InterPro" id="IPR000819">
    <property type="entry name" value="Peptidase_M17_C"/>
</dbReference>
<proteinExistence type="inferred from homology"/>
<dbReference type="EMBL" id="CAJPEX010001174">
    <property type="protein sequence ID" value="CAG0918429.1"/>
    <property type="molecule type" value="Genomic_DNA"/>
</dbReference>
<evidence type="ECO:0000256" key="4">
    <source>
        <dbReference type="ARBA" id="ARBA00022670"/>
    </source>
</evidence>
<dbReference type="OrthoDB" id="412814at2759"/>